<proteinExistence type="predicted"/>
<evidence type="ECO:0000256" key="3">
    <source>
        <dbReference type="SAM" id="MobiDB-lite"/>
    </source>
</evidence>
<dbReference type="Gene3D" id="3.30.2400.10">
    <property type="entry name" value="Major capsid protein gp5"/>
    <property type="match status" value="1"/>
</dbReference>
<dbReference type="InterPro" id="IPR054612">
    <property type="entry name" value="Phage_capsid-like_C"/>
</dbReference>
<organism evidence="5">
    <name type="scientific">uncultured Caudovirales phage</name>
    <dbReference type="NCBI Taxonomy" id="2100421"/>
    <lineage>
        <taxon>Viruses</taxon>
        <taxon>Duplodnaviria</taxon>
        <taxon>Heunggongvirae</taxon>
        <taxon>Uroviricota</taxon>
        <taxon>Caudoviricetes</taxon>
        <taxon>Peduoviridae</taxon>
        <taxon>Maltschvirus</taxon>
        <taxon>Maltschvirus maltsch</taxon>
    </lineage>
</organism>
<feature type="domain" description="Phage capsid-like C-terminal" evidence="4">
    <location>
        <begin position="171"/>
        <end position="453"/>
    </location>
</feature>
<gene>
    <name evidence="5" type="ORF">UFOVP448_6</name>
</gene>
<dbReference type="NCBIfam" id="TIGR01554">
    <property type="entry name" value="major_cap_HK97"/>
    <property type="match status" value="1"/>
</dbReference>
<evidence type="ECO:0000256" key="2">
    <source>
        <dbReference type="ARBA" id="ARBA00022844"/>
    </source>
</evidence>
<feature type="region of interest" description="Disordered" evidence="3">
    <location>
        <begin position="63"/>
        <end position="94"/>
    </location>
</feature>
<dbReference type="InterPro" id="IPR024455">
    <property type="entry name" value="Phage_capsid"/>
</dbReference>
<name>A0A6J5M8A6_9CAUD</name>
<feature type="compositionally biased region" description="Basic and acidic residues" evidence="3">
    <location>
        <begin position="69"/>
        <end position="78"/>
    </location>
</feature>
<dbReference type="Pfam" id="PF05065">
    <property type="entry name" value="Phage_capsid"/>
    <property type="match status" value="1"/>
</dbReference>
<dbReference type="SUPFAM" id="SSF56563">
    <property type="entry name" value="Major capsid protein gp5"/>
    <property type="match status" value="1"/>
</dbReference>
<accession>A0A6J5M8A6</accession>
<evidence type="ECO:0000259" key="4">
    <source>
        <dbReference type="Pfam" id="PF05065"/>
    </source>
</evidence>
<dbReference type="GO" id="GO:0044423">
    <property type="term" value="C:virion component"/>
    <property type="evidence" value="ECO:0007669"/>
    <property type="project" value="UniProtKB-KW"/>
</dbReference>
<evidence type="ECO:0000313" key="5">
    <source>
        <dbReference type="EMBL" id="CAB4142411.1"/>
    </source>
</evidence>
<protein>
    <submittedName>
        <fullName evidence="5">COG4653 Predicted phage phi-C31 gp36 major capsid-like protein</fullName>
    </submittedName>
</protein>
<keyword evidence="2" id="KW-0946">Virion</keyword>
<dbReference type="Gene3D" id="3.30.2320.10">
    <property type="entry name" value="hypothetical protein PF0899 domain"/>
    <property type="match status" value="1"/>
</dbReference>
<dbReference type="EMBL" id="LR796422">
    <property type="protein sequence ID" value="CAB4142411.1"/>
    <property type="molecule type" value="Genomic_DNA"/>
</dbReference>
<sequence length="455" mass="50949">MSLEALITARANAYEKINTIREQWKDKEIPSDVMAELQGAADEMTRLKPLIDNATKSKAIFNQFGPDSVRNDNPDRSFDSTPAPRNHMTWNSPRANGMRQADVRIPTRTMNRKVKNKYAEPTFDEQATAGFQKLVENNFKITGPDPDIDAYYQAHERYNNTYKISDPERAGTFTVPEEFWTGILKNVDDRTYIQSLATVMNISAQSLAVRMRTAKASMIGPGEELSDAQTNIENALRYGKRVLTPKFHTGALRISNALLRDSSINILSYIQEEISIDVSEYLEDLYLKGTGAAGPVGLLTAATAGEGIDTSRDVNLGSGVFTAETLINCRYALKDTYARNSSWMLHRLMLAAIAQLKGSDGHPLWRASLVPNVPDMLLGRPLIINEFMPYATTADSYGILLGDFSKYWIVFKDLMTMQVQSELYSNTNETGYIYRTRLDAQPILAEAFVRGKFVS</sequence>
<reference evidence="5" key="1">
    <citation type="submission" date="2020-04" db="EMBL/GenBank/DDBJ databases">
        <authorList>
            <person name="Chiriac C."/>
            <person name="Salcher M."/>
            <person name="Ghai R."/>
            <person name="Kavagutti S V."/>
        </authorList>
    </citation>
    <scope>NUCLEOTIDE SEQUENCE</scope>
</reference>
<comment type="subcellular location">
    <subcellularLocation>
        <location evidence="1">Virion</location>
    </subcellularLocation>
</comment>
<evidence type="ECO:0000256" key="1">
    <source>
        <dbReference type="ARBA" id="ARBA00004328"/>
    </source>
</evidence>